<dbReference type="InterPro" id="IPR001781">
    <property type="entry name" value="Znf_LIM"/>
</dbReference>
<evidence type="ECO:0000259" key="11">
    <source>
        <dbReference type="PROSITE" id="PS50023"/>
    </source>
</evidence>
<dbReference type="PROSITE" id="PS50157">
    <property type="entry name" value="ZINC_FINGER_C2H2_2"/>
    <property type="match status" value="1"/>
</dbReference>
<evidence type="ECO:0000259" key="12">
    <source>
        <dbReference type="PROSITE" id="PS50157"/>
    </source>
</evidence>
<protein>
    <submittedName>
        <fullName evidence="13">LIM domain-domain-containing protein</fullName>
    </submittedName>
</protein>
<dbReference type="GO" id="GO:0030036">
    <property type="term" value="P:actin cytoskeleton organization"/>
    <property type="evidence" value="ECO:0007669"/>
    <property type="project" value="TreeGrafter"/>
</dbReference>
<evidence type="ECO:0000256" key="9">
    <source>
        <dbReference type="PROSITE-ProRule" id="PRU00042"/>
    </source>
</evidence>
<evidence type="ECO:0000313" key="14">
    <source>
        <dbReference type="Proteomes" id="UP000193560"/>
    </source>
</evidence>
<dbReference type="SUPFAM" id="SSF57716">
    <property type="entry name" value="Glucocorticoid receptor-like (DNA-binding domain)"/>
    <property type="match status" value="4"/>
</dbReference>
<dbReference type="Proteomes" id="UP000193560">
    <property type="component" value="Unassembled WGS sequence"/>
</dbReference>
<keyword evidence="4 10" id="KW-0479">Metal-binding</keyword>
<dbReference type="InterPro" id="IPR050604">
    <property type="entry name" value="PDZ-LIM_domain"/>
</dbReference>
<reference evidence="13 14" key="1">
    <citation type="submission" date="2016-07" db="EMBL/GenBank/DDBJ databases">
        <title>Pervasive Adenine N6-methylation of Active Genes in Fungi.</title>
        <authorList>
            <consortium name="DOE Joint Genome Institute"/>
            <person name="Mondo S.J."/>
            <person name="Dannebaum R.O."/>
            <person name="Kuo R.C."/>
            <person name="Labutti K."/>
            <person name="Haridas S."/>
            <person name="Kuo A."/>
            <person name="Salamov A."/>
            <person name="Ahrendt S.R."/>
            <person name="Lipzen A."/>
            <person name="Sullivan W."/>
            <person name="Andreopoulos W.B."/>
            <person name="Clum A."/>
            <person name="Lindquist E."/>
            <person name="Daum C."/>
            <person name="Ramamoorthy G.K."/>
            <person name="Gryganskyi A."/>
            <person name="Culley D."/>
            <person name="Magnuson J.K."/>
            <person name="James T.Y."/>
            <person name="O'Malley M.A."/>
            <person name="Stajich J.E."/>
            <person name="Spatafora J.W."/>
            <person name="Visel A."/>
            <person name="Grigoriev I.V."/>
        </authorList>
    </citation>
    <scope>NUCLEOTIDE SEQUENCE [LARGE SCALE GENOMIC DNA]</scope>
    <source>
        <strain evidence="13 14">NRRL 1336</strain>
    </source>
</reference>
<evidence type="ECO:0000256" key="7">
    <source>
        <dbReference type="ARBA" id="ARBA00022949"/>
    </source>
</evidence>
<evidence type="ECO:0000256" key="1">
    <source>
        <dbReference type="ARBA" id="ARBA00004282"/>
    </source>
</evidence>
<dbReference type="PROSITE" id="PS00478">
    <property type="entry name" value="LIM_DOMAIN_1"/>
    <property type="match status" value="3"/>
</dbReference>
<dbReference type="GO" id="GO:0051371">
    <property type="term" value="F:muscle alpha-actinin binding"/>
    <property type="evidence" value="ECO:0007669"/>
    <property type="project" value="TreeGrafter"/>
</dbReference>
<accession>A0A1X2I7D5</accession>
<feature type="domain" description="C2H2-type" evidence="12">
    <location>
        <begin position="147"/>
        <end position="173"/>
    </location>
</feature>
<dbReference type="Pfam" id="PF00412">
    <property type="entry name" value="LIM"/>
    <property type="match status" value="3"/>
</dbReference>
<evidence type="ECO:0000256" key="2">
    <source>
        <dbReference type="ARBA" id="ARBA00004496"/>
    </source>
</evidence>
<keyword evidence="14" id="KW-1185">Reference proteome</keyword>
<dbReference type="PANTHER" id="PTHR24214">
    <property type="entry name" value="PDZ AND LIM DOMAIN PROTEIN ZASP"/>
    <property type="match status" value="1"/>
</dbReference>
<evidence type="ECO:0000313" key="13">
    <source>
        <dbReference type="EMBL" id="ORZ10770.1"/>
    </source>
</evidence>
<evidence type="ECO:0000256" key="10">
    <source>
        <dbReference type="PROSITE-ProRule" id="PRU00125"/>
    </source>
</evidence>
<dbReference type="GO" id="GO:0003779">
    <property type="term" value="F:actin binding"/>
    <property type="evidence" value="ECO:0007669"/>
    <property type="project" value="TreeGrafter"/>
</dbReference>
<dbReference type="EMBL" id="MCGE01000023">
    <property type="protein sequence ID" value="ORZ10770.1"/>
    <property type="molecule type" value="Genomic_DNA"/>
</dbReference>
<dbReference type="GO" id="GO:0001725">
    <property type="term" value="C:stress fiber"/>
    <property type="evidence" value="ECO:0007669"/>
    <property type="project" value="TreeGrafter"/>
</dbReference>
<evidence type="ECO:0000256" key="5">
    <source>
        <dbReference type="ARBA" id="ARBA00022737"/>
    </source>
</evidence>
<proteinExistence type="predicted"/>
<name>A0A1X2I7D5_9FUNG</name>
<dbReference type="STRING" id="90262.A0A1X2I7D5"/>
<evidence type="ECO:0000256" key="6">
    <source>
        <dbReference type="ARBA" id="ARBA00022833"/>
    </source>
</evidence>
<evidence type="ECO:0000256" key="3">
    <source>
        <dbReference type="ARBA" id="ARBA00022490"/>
    </source>
</evidence>
<dbReference type="PROSITE" id="PS50023">
    <property type="entry name" value="LIM_DOMAIN_2"/>
    <property type="match status" value="2"/>
</dbReference>
<evidence type="ECO:0000256" key="4">
    <source>
        <dbReference type="ARBA" id="ARBA00022723"/>
    </source>
</evidence>
<dbReference type="GO" id="GO:0031941">
    <property type="term" value="C:filamentous actin"/>
    <property type="evidence" value="ECO:0007669"/>
    <property type="project" value="TreeGrafter"/>
</dbReference>
<dbReference type="InterPro" id="IPR013087">
    <property type="entry name" value="Znf_C2H2_type"/>
</dbReference>
<organism evidence="13 14">
    <name type="scientific">Absidia repens</name>
    <dbReference type="NCBI Taxonomy" id="90262"/>
    <lineage>
        <taxon>Eukaryota</taxon>
        <taxon>Fungi</taxon>
        <taxon>Fungi incertae sedis</taxon>
        <taxon>Mucoromycota</taxon>
        <taxon>Mucoromycotina</taxon>
        <taxon>Mucoromycetes</taxon>
        <taxon>Mucorales</taxon>
        <taxon>Cunninghamellaceae</taxon>
        <taxon>Absidia</taxon>
    </lineage>
</organism>
<dbReference type="Gene3D" id="2.10.110.10">
    <property type="entry name" value="Cysteine Rich Protein"/>
    <property type="match status" value="3"/>
</dbReference>
<sequence>CGACNKPVSVGVIVTALGKKWHAGCFTCCTCGDPLDKVEFFEKDGRPYCESDYRKLFNARCDHCKQMITDVSTSIQALGKHYHVGHFFCHSCKVPFDEQSAFMIHDGHPYCEKDYLVKFGHQCQGCGKYINGQFIGALGGDWHKECFVCADCGKSFPSGTFHVRDNRPYCEIH</sequence>
<dbReference type="AlphaFoldDB" id="A0A1X2I7D5"/>
<feature type="domain" description="LIM zinc-binding" evidence="11">
    <location>
        <begin position="1"/>
        <end position="59"/>
    </location>
</feature>
<dbReference type="OrthoDB" id="15567at2759"/>
<dbReference type="GO" id="GO:0008270">
    <property type="term" value="F:zinc ion binding"/>
    <property type="evidence" value="ECO:0007669"/>
    <property type="project" value="UniProtKB-KW"/>
</dbReference>
<keyword evidence="9" id="KW-0863">Zinc-finger</keyword>
<dbReference type="GO" id="GO:0005737">
    <property type="term" value="C:cytoplasm"/>
    <property type="evidence" value="ECO:0007669"/>
    <property type="project" value="UniProtKB-SubCell"/>
</dbReference>
<evidence type="ECO:0000256" key="8">
    <source>
        <dbReference type="ARBA" id="ARBA00023038"/>
    </source>
</evidence>
<feature type="non-terminal residue" evidence="13">
    <location>
        <position position="1"/>
    </location>
</feature>
<keyword evidence="8 10" id="KW-0440">LIM domain</keyword>
<feature type="domain" description="LIM zinc-binding" evidence="11">
    <location>
        <begin position="121"/>
        <end position="173"/>
    </location>
</feature>
<dbReference type="FunFam" id="2.10.110.10:FF:000008">
    <property type="entry name" value="Paxillin isoform 1"/>
    <property type="match status" value="1"/>
</dbReference>
<keyword evidence="7" id="KW-0965">Cell junction</keyword>
<keyword evidence="6 10" id="KW-0862">Zinc</keyword>
<dbReference type="SMART" id="SM00132">
    <property type="entry name" value="LIM"/>
    <property type="match status" value="3"/>
</dbReference>
<gene>
    <name evidence="13" type="ORF">BCR42DRAFT_292729</name>
</gene>
<feature type="non-terminal residue" evidence="13">
    <location>
        <position position="173"/>
    </location>
</feature>
<comment type="subcellular location">
    <subcellularLocation>
        <location evidence="1">Cell junction</location>
    </subcellularLocation>
    <subcellularLocation>
        <location evidence="2">Cytoplasm</location>
    </subcellularLocation>
</comment>
<keyword evidence="5" id="KW-0677">Repeat</keyword>
<dbReference type="PANTHER" id="PTHR24214:SF61">
    <property type="entry name" value="PDZ AND LIM DOMAIN PROTEIN 3-LIKE"/>
    <property type="match status" value="1"/>
</dbReference>
<comment type="caution">
    <text evidence="13">The sequence shown here is derived from an EMBL/GenBank/DDBJ whole genome shotgun (WGS) entry which is preliminary data.</text>
</comment>
<keyword evidence="3" id="KW-0963">Cytoplasm</keyword>